<feature type="compositionally biased region" description="Basic residues" evidence="1">
    <location>
        <begin position="1"/>
        <end position="10"/>
    </location>
</feature>
<organism evidence="3 4">
    <name type="scientific">Pseudopithomyces chartarum</name>
    <dbReference type="NCBI Taxonomy" id="1892770"/>
    <lineage>
        <taxon>Eukaryota</taxon>
        <taxon>Fungi</taxon>
        <taxon>Dikarya</taxon>
        <taxon>Ascomycota</taxon>
        <taxon>Pezizomycotina</taxon>
        <taxon>Dothideomycetes</taxon>
        <taxon>Pleosporomycetidae</taxon>
        <taxon>Pleosporales</taxon>
        <taxon>Massarineae</taxon>
        <taxon>Didymosphaeriaceae</taxon>
        <taxon>Pseudopithomyces</taxon>
    </lineage>
</organism>
<dbReference type="Proteomes" id="UP001280581">
    <property type="component" value="Unassembled WGS sequence"/>
</dbReference>
<sequence>MTSSRPHNRPRTNSDAASFYSTITDPLSSPTDGYFRSQTGTTYGSVRGSDRVPNDVMYINTEAANAAAKKPRVEISRSSPIYREEATPLLETFVGQDAPPSYLEATTPMGWRGEAVGLLDEERPVLTPLREEGHKDGQYRRRTFKEYFSRKRTIVGLAALLAIIIFATVIAALTHRDNKSAVVTPVPAEPVKSSTPLPSRPSKPTKGKQNFPIRWPTACGKNNYNIKNEEMMFGKPSQLNIEEAVHQLDGPYKRVSGWIHVAQAPPEQAAGTIEAKLSYAVTNTVNVDSIKYSYTADGLTIGDPSFPDGFDGIHSGDACLGISVVLYMAAGAKLENLNIRSIHLGMQIHQGVNFEVTNSTSITLTTGTLDASSFSSRETRLETISGSISGKYALLDLLSVVTKSGSVNINVDPKEKAKDGPNAARFLANTMSGSIRVDTERKNIPERDYIVSINSTAGSIDGTFIHGSRTEMTSVAGSINVDLLPYGSGESSTILSTKTTDGESDIIVRAPYKTAGVAISKMVSTHTSISGQLKLNYPQEWEGHLEGQSVTGVLHLQGKDLELIRQDERPGMNRVEAKKGNGGSTMVFKTLNGGCDVLVGKK</sequence>
<evidence type="ECO:0000256" key="1">
    <source>
        <dbReference type="SAM" id="MobiDB-lite"/>
    </source>
</evidence>
<evidence type="ECO:0000313" key="3">
    <source>
        <dbReference type="EMBL" id="KAK3197578.1"/>
    </source>
</evidence>
<comment type="caution">
    <text evidence="3">The sequence shown here is derived from an EMBL/GenBank/DDBJ whole genome shotgun (WGS) entry which is preliminary data.</text>
</comment>
<accession>A0AAN6RCI3</accession>
<gene>
    <name evidence="3" type="ORF">GRF29_216g677453</name>
</gene>
<dbReference type="AlphaFoldDB" id="A0AAN6RCI3"/>
<name>A0AAN6RCI3_9PLEO</name>
<keyword evidence="2" id="KW-1133">Transmembrane helix</keyword>
<evidence type="ECO:0008006" key="5">
    <source>
        <dbReference type="Google" id="ProtNLM"/>
    </source>
</evidence>
<feature type="compositionally biased region" description="Polar residues" evidence="1">
    <location>
        <begin position="11"/>
        <end position="35"/>
    </location>
</feature>
<keyword evidence="4" id="KW-1185">Reference proteome</keyword>
<protein>
    <recommendedName>
        <fullName evidence="5">Adhesin domain-containing protein</fullName>
    </recommendedName>
</protein>
<dbReference type="EMBL" id="WVTA01000018">
    <property type="protein sequence ID" value="KAK3197578.1"/>
    <property type="molecule type" value="Genomic_DNA"/>
</dbReference>
<feature type="region of interest" description="Disordered" evidence="1">
    <location>
        <begin position="1"/>
        <end position="35"/>
    </location>
</feature>
<evidence type="ECO:0000256" key="2">
    <source>
        <dbReference type="SAM" id="Phobius"/>
    </source>
</evidence>
<proteinExistence type="predicted"/>
<feature type="region of interest" description="Disordered" evidence="1">
    <location>
        <begin position="184"/>
        <end position="214"/>
    </location>
</feature>
<evidence type="ECO:0000313" key="4">
    <source>
        <dbReference type="Proteomes" id="UP001280581"/>
    </source>
</evidence>
<feature type="transmembrane region" description="Helical" evidence="2">
    <location>
        <begin position="154"/>
        <end position="173"/>
    </location>
</feature>
<reference evidence="3 4" key="1">
    <citation type="submission" date="2021-02" db="EMBL/GenBank/DDBJ databases">
        <title>Genome assembly of Pseudopithomyces chartarum.</title>
        <authorList>
            <person name="Jauregui R."/>
            <person name="Singh J."/>
            <person name="Voisey C."/>
        </authorList>
    </citation>
    <scope>NUCLEOTIDE SEQUENCE [LARGE SCALE GENOMIC DNA]</scope>
    <source>
        <strain evidence="3 4">AGR01</strain>
    </source>
</reference>
<keyword evidence="2" id="KW-0812">Transmembrane</keyword>
<keyword evidence="2" id="KW-0472">Membrane</keyword>